<dbReference type="PANTHER" id="PTHR43628">
    <property type="entry name" value="ACTIVATOR OF C KINASE PROTEIN 1-RELATED"/>
    <property type="match status" value="1"/>
</dbReference>
<dbReference type="OrthoDB" id="77593at2759"/>
<organism evidence="1 2">
    <name type="scientific">Thalassiosira oceanica</name>
    <name type="common">Marine diatom</name>
    <dbReference type="NCBI Taxonomy" id="159749"/>
    <lineage>
        <taxon>Eukaryota</taxon>
        <taxon>Sar</taxon>
        <taxon>Stramenopiles</taxon>
        <taxon>Ochrophyta</taxon>
        <taxon>Bacillariophyta</taxon>
        <taxon>Coscinodiscophyceae</taxon>
        <taxon>Thalassiosirophycidae</taxon>
        <taxon>Thalassiosirales</taxon>
        <taxon>Thalassiosiraceae</taxon>
        <taxon>Thalassiosira</taxon>
    </lineage>
</organism>
<reference evidence="1 2" key="1">
    <citation type="journal article" date="2012" name="Genome Biol.">
        <title>Genome and low-iron response of an oceanic diatom adapted to chronic iron limitation.</title>
        <authorList>
            <person name="Lommer M."/>
            <person name="Specht M."/>
            <person name="Roy A.S."/>
            <person name="Kraemer L."/>
            <person name="Andreson R."/>
            <person name="Gutowska M.A."/>
            <person name="Wolf J."/>
            <person name="Bergner S.V."/>
            <person name="Schilhabel M.B."/>
            <person name="Klostermeier U.C."/>
            <person name="Beiko R.G."/>
            <person name="Rosenstiel P."/>
            <person name="Hippler M."/>
            <person name="Laroche J."/>
        </authorList>
    </citation>
    <scope>NUCLEOTIDE SEQUENCE [LARGE SCALE GENOMIC DNA]</scope>
    <source>
        <strain evidence="1 2">CCMP1005</strain>
    </source>
</reference>
<dbReference type="EMBL" id="AGNL01045381">
    <property type="protein sequence ID" value="EJK48833.1"/>
    <property type="molecule type" value="Genomic_DNA"/>
</dbReference>
<dbReference type="eggNOG" id="ENOG502QV88">
    <property type="taxonomic scope" value="Eukaryota"/>
</dbReference>
<sequence length="312" mass="34583">MFPASPHLPFLSTSGNRPQYINLTLALPPSVFFSTNAMKICGACVRELPEVSFSEEQRGLRQSIRRCEECVGAGNQLVLMKKGRTRPEGDDCPICQLPIPLDFKQSSFNVCCMKKVCHGCFLAAQKRGMNDCPFCRTPTPKKSQILAMIRKRVAAGDPVAIYFLGTKYHYGKYSLEKDVTRAVELYERAAKLGVKEAHYNLGALYANGTDVEKDMDKAFRHYEAAAMCGHVSARHNLGCEEFEAGNYDLALRHDLISAKMGHENSLNNVKISFIDGLATKADYAAALRGYQKAVEEMSSPDREEAKALPLLA</sequence>
<evidence type="ECO:0000313" key="1">
    <source>
        <dbReference type="EMBL" id="EJK48833.1"/>
    </source>
</evidence>
<accession>K0R682</accession>
<keyword evidence="2" id="KW-1185">Reference proteome</keyword>
<evidence type="ECO:0000313" key="2">
    <source>
        <dbReference type="Proteomes" id="UP000266841"/>
    </source>
</evidence>
<protein>
    <recommendedName>
        <fullName evidence="3">RING-type domain-containing protein</fullName>
    </recommendedName>
</protein>
<dbReference type="InterPro" id="IPR052945">
    <property type="entry name" value="Mitotic_Regulator"/>
</dbReference>
<dbReference type="Proteomes" id="UP000266841">
    <property type="component" value="Unassembled WGS sequence"/>
</dbReference>
<comment type="caution">
    <text evidence="1">The sequence shown here is derived from an EMBL/GenBank/DDBJ whole genome shotgun (WGS) entry which is preliminary data.</text>
</comment>
<dbReference type="InterPro" id="IPR011990">
    <property type="entry name" value="TPR-like_helical_dom_sf"/>
</dbReference>
<evidence type="ECO:0008006" key="3">
    <source>
        <dbReference type="Google" id="ProtNLM"/>
    </source>
</evidence>
<proteinExistence type="predicted"/>
<name>K0R682_THAOC</name>
<dbReference type="InterPro" id="IPR006597">
    <property type="entry name" value="Sel1-like"/>
</dbReference>
<dbReference type="SUPFAM" id="SSF81901">
    <property type="entry name" value="HCP-like"/>
    <property type="match status" value="1"/>
</dbReference>
<dbReference type="SUPFAM" id="SSF57850">
    <property type="entry name" value="RING/U-box"/>
    <property type="match status" value="1"/>
</dbReference>
<dbReference type="Pfam" id="PF08238">
    <property type="entry name" value="Sel1"/>
    <property type="match status" value="2"/>
</dbReference>
<dbReference type="AlphaFoldDB" id="K0R682"/>
<dbReference type="Gene3D" id="1.25.40.10">
    <property type="entry name" value="Tetratricopeptide repeat domain"/>
    <property type="match status" value="1"/>
</dbReference>
<dbReference type="SMART" id="SM00671">
    <property type="entry name" value="SEL1"/>
    <property type="match status" value="2"/>
</dbReference>
<gene>
    <name evidence="1" type="ORF">THAOC_32338</name>
</gene>
<dbReference type="PANTHER" id="PTHR43628:SF1">
    <property type="entry name" value="CHITIN SYNTHASE REGULATORY FACTOR 2-RELATED"/>
    <property type="match status" value="1"/>
</dbReference>